<name>A0A9C7PWG8_9RHOD</name>
<comment type="caution">
    <text evidence="1">The sequence shown here is derived from an EMBL/GenBank/DDBJ whole genome shotgun (WGS) entry which is preliminary data.</text>
</comment>
<dbReference type="Proteomes" id="UP001061958">
    <property type="component" value="Unassembled WGS sequence"/>
</dbReference>
<proteinExistence type="predicted"/>
<sequence>MEANGNPIPEYLEALITREDLSCDKVSSVLFLTNLRMRGLCHPTSQHPYFVGMAKGTLPHVPLTLLDFSMQKLKLCEHFHGTTKDCVEEGCATLTSTIGDTVSDPLARLVHLDQMKSAPAGMAHKVLFRRFYLELEREVEEPLVEFVTHKLSRLKNLGPRLSEICKLGNVPFVIGVLCCKVPPVISEIYKLIIEAVEKHTSLPPRAYFFFRYCIEVESVLLGVLERLAKEYLVTPQARIDAAKGYWASLNIVYTYFMEMYDRSLQFPPKRTLSMMDYLTTRPYRPLSQEIVYEEDEASEENDSGSNIEASRIQTCCIQEKPNPHSSSLNHFSEDYCACNELDNDYANLLLPRNVLDVESEYRKASALMKLFYGEEAPLEKDLRRLSLNM</sequence>
<protein>
    <submittedName>
        <fullName evidence="1">Uncharacterized protein</fullName>
    </submittedName>
</protein>
<evidence type="ECO:0000313" key="1">
    <source>
        <dbReference type="EMBL" id="GJQ11729.1"/>
    </source>
</evidence>
<evidence type="ECO:0000313" key="2">
    <source>
        <dbReference type="Proteomes" id="UP001061958"/>
    </source>
</evidence>
<reference evidence="1" key="2">
    <citation type="submission" date="2022-01" db="EMBL/GenBank/DDBJ databases">
        <authorList>
            <person name="Hirooka S."/>
            <person name="Miyagishima S.Y."/>
        </authorList>
    </citation>
    <scope>NUCLEOTIDE SEQUENCE</scope>
    <source>
        <strain evidence="1">NBRC 102759</strain>
    </source>
</reference>
<gene>
    <name evidence="1" type="ORF">GpartN1_g3520.t1</name>
</gene>
<dbReference type="OrthoDB" id="10338425at2759"/>
<dbReference type="Gene3D" id="1.20.910.10">
    <property type="entry name" value="Heme oxygenase-like"/>
    <property type="match status" value="1"/>
</dbReference>
<organism evidence="1 2">
    <name type="scientific">Galdieria partita</name>
    <dbReference type="NCBI Taxonomy" id="83374"/>
    <lineage>
        <taxon>Eukaryota</taxon>
        <taxon>Rhodophyta</taxon>
        <taxon>Bangiophyceae</taxon>
        <taxon>Galdieriales</taxon>
        <taxon>Galdieriaceae</taxon>
        <taxon>Galdieria</taxon>
    </lineage>
</organism>
<accession>A0A9C7PWG8</accession>
<dbReference type="InterPro" id="IPR016084">
    <property type="entry name" value="Haem_Oase-like_multi-hlx"/>
</dbReference>
<dbReference type="AlphaFoldDB" id="A0A9C7PWG8"/>
<keyword evidence="2" id="KW-1185">Reference proteome</keyword>
<dbReference type="EMBL" id="BQMJ01000026">
    <property type="protein sequence ID" value="GJQ11729.1"/>
    <property type="molecule type" value="Genomic_DNA"/>
</dbReference>
<reference evidence="1" key="1">
    <citation type="journal article" date="2022" name="Proc. Natl. Acad. Sci. U.S.A.">
        <title>Life cycle and functional genomics of the unicellular red alga Galdieria for elucidating algal and plant evolution and industrial use.</title>
        <authorList>
            <person name="Hirooka S."/>
            <person name="Itabashi T."/>
            <person name="Ichinose T.M."/>
            <person name="Onuma R."/>
            <person name="Fujiwara T."/>
            <person name="Yamashita S."/>
            <person name="Jong L.W."/>
            <person name="Tomita R."/>
            <person name="Iwane A.H."/>
            <person name="Miyagishima S.Y."/>
        </authorList>
    </citation>
    <scope>NUCLEOTIDE SEQUENCE</scope>
    <source>
        <strain evidence="1">NBRC 102759</strain>
    </source>
</reference>